<proteinExistence type="predicted"/>
<comment type="caution">
    <text evidence="2">The sequence shown here is derived from an EMBL/GenBank/DDBJ whole genome shotgun (WGS) entry which is preliminary data.</text>
</comment>
<sequence length="439" mass="48958">MPRKPEPVNPCESPWHLLGAELRYWRDQVRGLTLRQAGKLAFCDDADLSKWERGLARPQADTVRRLDEVYGANGRLIALHAFVAELERLRILVRKTQSNGVDATERRQVLQFAAVSAGFGALNPTAEPIRQLLHMDLPDDRTVEDWQTACSDHLKALRTRPPDKVSTDLCSDLIELQRQLRITSNATEVIELRRVVAALSYLQAIVLSRLGEHVAALRWWQTARTAADATGDLHLRLGIRASTAGHMLGHGQRNAAAVLRLADQARELAGDAHSMGTAFIQCTRAKALATLGRHKEARAALRECRNVMEAAPPAADIMPEVWYMRGGQLEYSELWVSAEAGDEKATLEARDRVLSLAEDYEYRIIAHLHLAMCTVKAGGMVEGVRYATDTIGSVPPEFRTNYIDKFGGQLLQIIPEEQRQHPAVNDLRHLLITKPHVSI</sequence>
<dbReference type="CDD" id="cd00093">
    <property type="entry name" value="HTH_XRE"/>
    <property type="match status" value="1"/>
</dbReference>
<dbReference type="Pfam" id="PF13560">
    <property type="entry name" value="HTH_31"/>
    <property type="match status" value="1"/>
</dbReference>
<dbReference type="EMBL" id="VFPQ01000001">
    <property type="protein sequence ID" value="TQM73564.1"/>
    <property type="molecule type" value="Genomic_DNA"/>
</dbReference>
<dbReference type="InterPro" id="IPR011990">
    <property type="entry name" value="TPR-like_helical_dom_sf"/>
</dbReference>
<evidence type="ECO:0000313" key="3">
    <source>
        <dbReference type="Proteomes" id="UP000319213"/>
    </source>
</evidence>
<protein>
    <submittedName>
        <fullName evidence="2">Helix-turn-helix protein</fullName>
    </submittedName>
</protein>
<dbReference type="AlphaFoldDB" id="A0A543ISJ8"/>
<dbReference type="InterPro" id="IPR010982">
    <property type="entry name" value="Lambda_DNA-bd_dom_sf"/>
</dbReference>
<dbReference type="SUPFAM" id="SSF48452">
    <property type="entry name" value="TPR-like"/>
    <property type="match status" value="1"/>
</dbReference>
<dbReference type="SUPFAM" id="SSF47413">
    <property type="entry name" value="lambda repressor-like DNA-binding domains"/>
    <property type="match status" value="1"/>
</dbReference>
<organism evidence="2 3">
    <name type="scientific">Thermopolyspora flexuosa</name>
    <dbReference type="NCBI Taxonomy" id="103836"/>
    <lineage>
        <taxon>Bacteria</taxon>
        <taxon>Bacillati</taxon>
        <taxon>Actinomycetota</taxon>
        <taxon>Actinomycetes</taxon>
        <taxon>Streptosporangiales</taxon>
        <taxon>Streptosporangiaceae</taxon>
        <taxon>Thermopolyspora</taxon>
    </lineage>
</organism>
<dbReference type="OrthoDB" id="3462308at2"/>
<gene>
    <name evidence="2" type="ORF">FHX40_0212</name>
</gene>
<dbReference type="Proteomes" id="UP000319213">
    <property type="component" value="Unassembled WGS sequence"/>
</dbReference>
<dbReference type="SMART" id="SM00530">
    <property type="entry name" value="HTH_XRE"/>
    <property type="match status" value="1"/>
</dbReference>
<evidence type="ECO:0000313" key="2">
    <source>
        <dbReference type="EMBL" id="TQM73564.1"/>
    </source>
</evidence>
<name>A0A543ISJ8_9ACTN</name>
<dbReference type="InterPro" id="IPR001387">
    <property type="entry name" value="Cro/C1-type_HTH"/>
</dbReference>
<dbReference type="Gene3D" id="1.25.40.10">
    <property type="entry name" value="Tetratricopeptide repeat domain"/>
    <property type="match status" value="1"/>
</dbReference>
<keyword evidence="3" id="KW-1185">Reference proteome</keyword>
<accession>A0A543ISJ8</accession>
<dbReference type="GO" id="GO:0003677">
    <property type="term" value="F:DNA binding"/>
    <property type="evidence" value="ECO:0007669"/>
    <property type="project" value="InterPro"/>
</dbReference>
<dbReference type="Gene3D" id="1.10.260.40">
    <property type="entry name" value="lambda repressor-like DNA-binding domains"/>
    <property type="match status" value="1"/>
</dbReference>
<dbReference type="RefSeq" id="WP_142257860.1">
    <property type="nucleotide sequence ID" value="NZ_BMPV01000004.1"/>
</dbReference>
<evidence type="ECO:0000259" key="1">
    <source>
        <dbReference type="PROSITE" id="PS50943"/>
    </source>
</evidence>
<dbReference type="PROSITE" id="PS50943">
    <property type="entry name" value="HTH_CROC1"/>
    <property type="match status" value="1"/>
</dbReference>
<feature type="domain" description="HTH cro/C1-type" evidence="1">
    <location>
        <begin position="22"/>
        <end position="77"/>
    </location>
</feature>
<reference evidence="2 3" key="1">
    <citation type="submission" date="2019-06" db="EMBL/GenBank/DDBJ databases">
        <title>Sequencing the genomes of 1000 actinobacteria strains.</title>
        <authorList>
            <person name="Klenk H.-P."/>
        </authorList>
    </citation>
    <scope>NUCLEOTIDE SEQUENCE [LARGE SCALE GENOMIC DNA]</scope>
    <source>
        <strain evidence="2 3">DSM 43186</strain>
    </source>
</reference>